<reference evidence="2 3" key="1">
    <citation type="submission" date="2018-01" db="EMBL/GenBank/DDBJ databases">
        <title>The whole genome sequencing and assembly of Paenibacillus chitinolyticus KCCM 41400 strain.</title>
        <authorList>
            <person name="Kim J.-Y."/>
            <person name="Park M.-K."/>
            <person name="Lee Y.-J."/>
            <person name="Yi H."/>
            <person name="Bahn Y.-S."/>
            <person name="Kim J.F."/>
            <person name="Lee D.-W."/>
        </authorList>
    </citation>
    <scope>NUCLEOTIDE SEQUENCE [LARGE SCALE GENOMIC DNA]</scope>
    <source>
        <strain evidence="2 3">KCCM 41400</strain>
    </source>
</reference>
<dbReference type="EMBL" id="CP026520">
    <property type="protein sequence ID" value="QAV18918.1"/>
    <property type="molecule type" value="Genomic_DNA"/>
</dbReference>
<keyword evidence="4" id="KW-1185">Reference proteome</keyword>
<evidence type="ECO:0000313" key="3">
    <source>
        <dbReference type="Proteomes" id="UP000288943"/>
    </source>
</evidence>
<evidence type="ECO:0000313" key="4">
    <source>
        <dbReference type="Proteomes" id="UP001527202"/>
    </source>
</evidence>
<dbReference type="OrthoDB" id="2621972at2"/>
<accession>A0A410WWX9</accession>
<dbReference type="GeneID" id="95376125"/>
<name>A0A410WWX9_9BACL</name>
<dbReference type="KEGG" id="pchi:PC41400_15025"/>
<dbReference type="EMBL" id="JAMDMJ010000055">
    <property type="protein sequence ID" value="MCY9599806.1"/>
    <property type="molecule type" value="Genomic_DNA"/>
</dbReference>
<reference evidence="1 4" key="2">
    <citation type="submission" date="2022-05" db="EMBL/GenBank/DDBJ databases">
        <title>Genome Sequencing of Bee-Associated Microbes.</title>
        <authorList>
            <person name="Dunlap C."/>
        </authorList>
    </citation>
    <scope>NUCLEOTIDE SEQUENCE [LARGE SCALE GENOMIC DNA]</scope>
    <source>
        <strain evidence="1 4">NRRL B-23120</strain>
    </source>
</reference>
<dbReference type="RefSeq" id="WP_042227555.1">
    <property type="nucleotide sequence ID" value="NZ_CP026520.1"/>
</dbReference>
<organism evidence="2 3">
    <name type="scientific">Paenibacillus chitinolyticus</name>
    <dbReference type="NCBI Taxonomy" id="79263"/>
    <lineage>
        <taxon>Bacteria</taxon>
        <taxon>Bacillati</taxon>
        <taxon>Bacillota</taxon>
        <taxon>Bacilli</taxon>
        <taxon>Bacillales</taxon>
        <taxon>Paenibacillaceae</taxon>
        <taxon>Paenibacillus</taxon>
    </lineage>
</organism>
<dbReference type="Proteomes" id="UP000288943">
    <property type="component" value="Chromosome"/>
</dbReference>
<protein>
    <submittedName>
        <fullName evidence="2">Uncharacterized protein</fullName>
    </submittedName>
</protein>
<evidence type="ECO:0000313" key="1">
    <source>
        <dbReference type="EMBL" id="MCY9599806.1"/>
    </source>
</evidence>
<evidence type="ECO:0000313" key="2">
    <source>
        <dbReference type="EMBL" id="QAV18918.1"/>
    </source>
</evidence>
<proteinExistence type="predicted"/>
<dbReference type="Proteomes" id="UP001527202">
    <property type="component" value="Unassembled WGS sequence"/>
</dbReference>
<dbReference type="AlphaFoldDB" id="A0A410WWX9"/>
<gene>
    <name evidence="1" type="ORF">M5X16_29075</name>
    <name evidence="2" type="ORF">PC41400_15025</name>
</gene>
<sequence>MGMFTQVRGWLNIDSIGDFNKENYRALRNKLNEVRKDYLDFAEGRACISEDTNIHLGANNSIFLFIGTELKNYDDDAEEWIKYLIARFPNAEGRIDFQYEIEDFRDQDSKSKYWLIRGGEIIEEGYCKTWCTGYGNTID</sequence>